<dbReference type="NCBIfam" id="TIGR01988">
    <property type="entry name" value="Ubi-OHases"/>
    <property type="match status" value="1"/>
</dbReference>
<dbReference type="PANTHER" id="PTHR43876:SF25">
    <property type="entry name" value="MONOOXYGENASE NMA2164"/>
    <property type="match status" value="1"/>
</dbReference>
<dbReference type="InterPro" id="IPR036188">
    <property type="entry name" value="FAD/NAD-bd_sf"/>
</dbReference>
<comment type="similarity">
    <text evidence="3">Belongs to the UbiH/COQ6 family.</text>
</comment>
<comment type="caution">
    <text evidence="9">The sequence shown here is derived from an EMBL/GenBank/DDBJ whole genome shotgun (WGS) entry which is preliminary data.</text>
</comment>
<dbReference type="PANTHER" id="PTHR43876">
    <property type="entry name" value="UBIQUINONE BIOSYNTHESIS MONOOXYGENASE COQ6, MITOCHONDRIAL"/>
    <property type="match status" value="1"/>
</dbReference>
<evidence type="ECO:0000256" key="1">
    <source>
        <dbReference type="ARBA" id="ARBA00001974"/>
    </source>
</evidence>
<dbReference type="NCBIfam" id="NF006593">
    <property type="entry name" value="PRK09126.1"/>
    <property type="match status" value="1"/>
</dbReference>
<gene>
    <name evidence="9" type="primary">ubiM</name>
    <name evidence="9" type="ORF">ACFSC3_16575</name>
</gene>
<dbReference type="InterPro" id="IPR051205">
    <property type="entry name" value="UbiH/COQ6_monooxygenase"/>
</dbReference>
<evidence type="ECO:0000313" key="10">
    <source>
        <dbReference type="Proteomes" id="UP001597283"/>
    </source>
</evidence>
<keyword evidence="10" id="KW-1185">Reference proteome</keyword>
<evidence type="ECO:0000256" key="4">
    <source>
        <dbReference type="ARBA" id="ARBA00022630"/>
    </source>
</evidence>
<keyword evidence="7" id="KW-0503">Monooxygenase</keyword>
<dbReference type="InterPro" id="IPR010971">
    <property type="entry name" value="UbiH/COQ6"/>
</dbReference>
<evidence type="ECO:0000259" key="8">
    <source>
        <dbReference type="Pfam" id="PF01494"/>
    </source>
</evidence>
<dbReference type="SUPFAM" id="SSF51905">
    <property type="entry name" value="FAD/NAD(P)-binding domain"/>
    <property type="match status" value="1"/>
</dbReference>
<protein>
    <submittedName>
        <fullName evidence="9">5-demethoxyubiquinol-8 5-hydroxylase UbiM</fullName>
    </submittedName>
</protein>
<dbReference type="InterPro" id="IPR002938">
    <property type="entry name" value="FAD-bd"/>
</dbReference>
<reference evidence="10" key="1">
    <citation type="journal article" date="2019" name="Int. J. Syst. Evol. Microbiol.">
        <title>The Global Catalogue of Microorganisms (GCM) 10K type strain sequencing project: providing services to taxonomists for standard genome sequencing and annotation.</title>
        <authorList>
            <consortium name="The Broad Institute Genomics Platform"/>
            <consortium name="The Broad Institute Genome Sequencing Center for Infectious Disease"/>
            <person name="Wu L."/>
            <person name="Ma J."/>
        </authorList>
    </citation>
    <scope>NUCLEOTIDE SEQUENCE [LARGE SCALE GENOMIC DNA]</scope>
    <source>
        <strain evidence="10">Q85</strain>
    </source>
</reference>
<evidence type="ECO:0000256" key="2">
    <source>
        <dbReference type="ARBA" id="ARBA00004749"/>
    </source>
</evidence>
<evidence type="ECO:0000256" key="3">
    <source>
        <dbReference type="ARBA" id="ARBA00005349"/>
    </source>
</evidence>
<dbReference type="RefSeq" id="WP_380941502.1">
    <property type="nucleotide sequence ID" value="NZ_JBHUFC010000008.1"/>
</dbReference>
<dbReference type="PRINTS" id="PR00420">
    <property type="entry name" value="RNGMNOXGNASE"/>
</dbReference>
<organism evidence="9 10">
    <name type="scientific">Sphingomonas floccifaciens</name>
    <dbReference type="NCBI Taxonomy" id="1844115"/>
    <lineage>
        <taxon>Bacteria</taxon>
        <taxon>Pseudomonadati</taxon>
        <taxon>Pseudomonadota</taxon>
        <taxon>Alphaproteobacteria</taxon>
        <taxon>Sphingomonadales</taxon>
        <taxon>Sphingomonadaceae</taxon>
        <taxon>Sphingomonas</taxon>
    </lineage>
</organism>
<keyword evidence="6" id="KW-0560">Oxidoreductase</keyword>
<accession>A0ABW4NGZ5</accession>
<comment type="cofactor">
    <cofactor evidence="1">
        <name>FAD</name>
        <dbReference type="ChEBI" id="CHEBI:57692"/>
    </cofactor>
</comment>
<dbReference type="Pfam" id="PF01494">
    <property type="entry name" value="FAD_binding_3"/>
    <property type="match status" value="1"/>
</dbReference>
<proteinExistence type="inferred from homology"/>
<sequence>MIHDILIVGGGPAGLAFARALDGTGLSIGLVERQPADLLASPPVDGREIALTHRSVATLTRLGAWAHLGPEDISPLREAQVLNGASRFTLAFNTAGTGEDRLGQLVPNHRIRQALFRAIDGQPGLDLITGTGVASVGTDRAGARVRLADGRVLDARLLVAADSRFSAVREQLGIAAEVNRLGRSMMVCRVAHEGDHRSIATEWFDHGQTIAMLPLNGRQSSAVLTLSSGQIEQLAALNPGALGAEITRRYDARLGEMQVVEGPHVYPLATTYARHFAATRAALIGDAAVGMHPVTAHGFNLGLQGATTLAGLVADAAARGGDIASSLLLRRFEATHRLESRPIYAATNLLVGLYTDERPAARIARRATLRAGARLPMVRQTISRFLMQH</sequence>
<evidence type="ECO:0000313" key="9">
    <source>
        <dbReference type="EMBL" id="MFD1789178.1"/>
    </source>
</evidence>
<comment type="pathway">
    <text evidence="2">Cofactor biosynthesis; ubiquinone biosynthesis.</text>
</comment>
<name>A0ABW4NGZ5_9SPHN</name>
<evidence type="ECO:0000256" key="7">
    <source>
        <dbReference type="ARBA" id="ARBA00023033"/>
    </source>
</evidence>
<dbReference type="Gene3D" id="3.50.50.60">
    <property type="entry name" value="FAD/NAD(P)-binding domain"/>
    <property type="match status" value="2"/>
</dbReference>
<feature type="domain" description="FAD-binding" evidence="8">
    <location>
        <begin position="4"/>
        <end position="315"/>
    </location>
</feature>
<evidence type="ECO:0000256" key="6">
    <source>
        <dbReference type="ARBA" id="ARBA00023002"/>
    </source>
</evidence>
<evidence type="ECO:0000256" key="5">
    <source>
        <dbReference type="ARBA" id="ARBA00022827"/>
    </source>
</evidence>
<dbReference type="EMBL" id="JBHUFC010000008">
    <property type="protein sequence ID" value="MFD1789178.1"/>
    <property type="molecule type" value="Genomic_DNA"/>
</dbReference>
<keyword evidence="4" id="KW-0285">Flavoprotein</keyword>
<keyword evidence="5" id="KW-0274">FAD</keyword>
<dbReference type="Proteomes" id="UP001597283">
    <property type="component" value="Unassembled WGS sequence"/>
</dbReference>